<dbReference type="Pfam" id="PF00486">
    <property type="entry name" value="Trans_reg_C"/>
    <property type="match status" value="1"/>
</dbReference>
<dbReference type="GO" id="GO:0006355">
    <property type="term" value="P:regulation of DNA-templated transcription"/>
    <property type="evidence" value="ECO:0007669"/>
    <property type="project" value="InterPro"/>
</dbReference>
<keyword evidence="5" id="KW-0804">Transcription</keyword>
<dbReference type="InterPro" id="IPR011006">
    <property type="entry name" value="CheY-like_superfamily"/>
</dbReference>
<protein>
    <submittedName>
        <fullName evidence="10">Response regulator transcription factor</fullName>
    </submittedName>
</protein>
<dbReference type="RefSeq" id="WP_127003903.1">
    <property type="nucleotide sequence ID" value="NZ_JBNPXW010000024.1"/>
</dbReference>
<evidence type="ECO:0000259" key="8">
    <source>
        <dbReference type="PROSITE" id="PS50110"/>
    </source>
</evidence>
<dbReference type="PANTHER" id="PTHR48111">
    <property type="entry name" value="REGULATOR OF RPOS"/>
    <property type="match status" value="1"/>
</dbReference>
<dbReference type="SUPFAM" id="SSF46894">
    <property type="entry name" value="C-terminal effector domain of the bipartite response regulators"/>
    <property type="match status" value="1"/>
</dbReference>
<evidence type="ECO:0000256" key="2">
    <source>
        <dbReference type="ARBA" id="ARBA00023012"/>
    </source>
</evidence>
<evidence type="ECO:0000256" key="4">
    <source>
        <dbReference type="ARBA" id="ARBA00023125"/>
    </source>
</evidence>
<comment type="caution">
    <text evidence="10">The sequence shown here is derived from an EMBL/GenBank/DDBJ whole genome shotgun (WGS) entry which is preliminary data.</text>
</comment>
<evidence type="ECO:0000313" key="10">
    <source>
        <dbReference type="EMBL" id="RUQ63921.1"/>
    </source>
</evidence>
<feature type="domain" description="Response regulatory" evidence="8">
    <location>
        <begin position="4"/>
        <end position="117"/>
    </location>
</feature>
<dbReference type="Gene3D" id="3.40.50.2300">
    <property type="match status" value="1"/>
</dbReference>
<reference evidence="10 11" key="1">
    <citation type="submission" date="2018-12" db="EMBL/GenBank/DDBJ databases">
        <authorList>
            <person name="Yang Y."/>
        </authorList>
    </citation>
    <scope>NUCLEOTIDE SEQUENCE [LARGE SCALE GENOMIC DNA]</scope>
    <source>
        <strain evidence="10 11">GSF71</strain>
    </source>
</reference>
<evidence type="ECO:0000256" key="7">
    <source>
        <dbReference type="PROSITE-ProRule" id="PRU01091"/>
    </source>
</evidence>
<gene>
    <name evidence="10" type="ORF">EJ913_27325</name>
</gene>
<organism evidence="10 11">
    <name type="scientific">Azospirillum doebereinerae</name>
    <dbReference type="NCBI Taxonomy" id="92933"/>
    <lineage>
        <taxon>Bacteria</taxon>
        <taxon>Pseudomonadati</taxon>
        <taxon>Pseudomonadota</taxon>
        <taxon>Alphaproteobacteria</taxon>
        <taxon>Rhodospirillales</taxon>
        <taxon>Azospirillaceae</taxon>
        <taxon>Azospirillum</taxon>
    </lineage>
</organism>
<dbReference type="SMART" id="SM00448">
    <property type="entry name" value="REC"/>
    <property type="match status" value="1"/>
</dbReference>
<evidence type="ECO:0000313" key="11">
    <source>
        <dbReference type="Proteomes" id="UP000280346"/>
    </source>
</evidence>
<feature type="domain" description="OmpR/PhoB-type" evidence="9">
    <location>
        <begin position="122"/>
        <end position="217"/>
    </location>
</feature>
<dbReference type="PROSITE" id="PS51755">
    <property type="entry name" value="OMPR_PHOB"/>
    <property type="match status" value="1"/>
</dbReference>
<dbReference type="PROSITE" id="PS50110">
    <property type="entry name" value="RESPONSE_REGULATORY"/>
    <property type="match status" value="1"/>
</dbReference>
<dbReference type="Proteomes" id="UP000280346">
    <property type="component" value="Unassembled WGS sequence"/>
</dbReference>
<keyword evidence="11" id="KW-1185">Reference proteome</keyword>
<feature type="DNA-binding region" description="OmpR/PhoB-type" evidence="7">
    <location>
        <begin position="122"/>
        <end position="217"/>
    </location>
</feature>
<keyword evidence="3" id="KW-0805">Transcription regulation</keyword>
<keyword evidence="2" id="KW-0902">Two-component regulatory system</keyword>
<evidence type="ECO:0000256" key="6">
    <source>
        <dbReference type="PROSITE-ProRule" id="PRU00169"/>
    </source>
</evidence>
<sequence>MALDVLVVEDHEDLREEIVLYLQARGMTVRAAGNGREMDEAMAARQPDIVLLDLGLPEEDGVSIARRLSGANRPGVVVITARGRVEDRILGLNAGADLYLVKPLDMRELEAAIGSVMRRREGAEARLQTWRLEAARWRLVTPGGAVVTLSEAETRLLAPLFEAPEAVVDRQTLADRLEVDSRSIDLLVHRLRRKVETSTGESLPLRTLRARGYSFAAPTAF</sequence>
<accession>A0A3S0WR56</accession>
<dbReference type="GO" id="GO:0005829">
    <property type="term" value="C:cytosol"/>
    <property type="evidence" value="ECO:0007669"/>
    <property type="project" value="TreeGrafter"/>
</dbReference>
<keyword evidence="1 6" id="KW-0597">Phosphoprotein</keyword>
<proteinExistence type="predicted"/>
<dbReference type="InterPro" id="IPR016032">
    <property type="entry name" value="Sig_transdc_resp-reg_C-effctor"/>
</dbReference>
<dbReference type="InterPro" id="IPR001867">
    <property type="entry name" value="OmpR/PhoB-type_DNA-bd"/>
</dbReference>
<dbReference type="GO" id="GO:0032993">
    <property type="term" value="C:protein-DNA complex"/>
    <property type="evidence" value="ECO:0007669"/>
    <property type="project" value="TreeGrafter"/>
</dbReference>
<dbReference type="SUPFAM" id="SSF52172">
    <property type="entry name" value="CheY-like"/>
    <property type="match status" value="1"/>
</dbReference>
<keyword evidence="4 7" id="KW-0238">DNA-binding</keyword>
<dbReference type="AlphaFoldDB" id="A0A3S0WR56"/>
<dbReference type="InterPro" id="IPR039420">
    <property type="entry name" value="WalR-like"/>
</dbReference>
<evidence type="ECO:0000259" key="9">
    <source>
        <dbReference type="PROSITE" id="PS51755"/>
    </source>
</evidence>
<name>A0A3S0WR56_9PROT</name>
<dbReference type="Gene3D" id="6.10.250.690">
    <property type="match status" value="1"/>
</dbReference>
<dbReference type="CDD" id="cd00383">
    <property type="entry name" value="trans_reg_C"/>
    <property type="match status" value="1"/>
</dbReference>
<dbReference type="GO" id="GO:0000976">
    <property type="term" value="F:transcription cis-regulatory region binding"/>
    <property type="evidence" value="ECO:0007669"/>
    <property type="project" value="TreeGrafter"/>
</dbReference>
<dbReference type="Pfam" id="PF00072">
    <property type="entry name" value="Response_reg"/>
    <property type="match status" value="1"/>
</dbReference>
<dbReference type="SMART" id="SM00862">
    <property type="entry name" value="Trans_reg_C"/>
    <property type="match status" value="1"/>
</dbReference>
<evidence type="ECO:0000256" key="1">
    <source>
        <dbReference type="ARBA" id="ARBA00022553"/>
    </source>
</evidence>
<feature type="modified residue" description="4-aspartylphosphate" evidence="6">
    <location>
        <position position="53"/>
    </location>
</feature>
<dbReference type="Gene3D" id="1.10.10.10">
    <property type="entry name" value="Winged helix-like DNA-binding domain superfamily/Winged helix DNA-binding domain"/>
    <property type="match status" value="1"/>
</dbReference>
<dbReference type="PANTHER" id="PTHR48111:SF4">
    <property type="entry name" value="DNA-BINDING DUAL TRANSCRIPTIONAL REGULATOR OMPR"/>
    <property type="match status" value="1"/>
</dbReference>
<evidence type="ECO:0000256" key="5">
    <source>
        <dbReference type="ARBA" id="ARBA00023163"/>
    </source>
</evidence>
<dbReference type="OrthoDB" id="9784252at2"/>
<dbReference type="GO" id="GO:0000156">
    <property type="term" value="F:phosphorelay response regulator activity"/>
    <property type="evidence" value="ECO:0007669"/>
    <property type="project" value="TreeGrafter"/>
</dbReference>
<dbReference type="InterPro" id="IPR036388">
    <property type="entry name" value="WH-like_DNA-bd_sf"/>
</dbReference>
<dbReference type="EMBL" id="RZIJ01000032">
    <property type="protein sequence ID" value="RUQ63921.1"/>
    <property type="molecule type" value="Genomic_DNA"/>
</dbReference>
<dbReference type="InterPro" id="IPR001789">
    <property type="entry name" value="Sig_transdc_resp-reg_receiver"/>
</dbReference>
<evidence type="ECO:0000256" key="3">
    <source>
        <dbReference type="ARBA" id="ARBA00023015"/>
    </source>
</evidence>